<dbReference type="GO" id="GO:0016984">
    <property type="term" value="F:ribulose-bisphosphate carboxylase activity"/>
    <property type="evidence" value="ECO:0007669"/>
    <property type="project" value="InterPro"/>
</dbReference>
<comment type="cofactor">
    <cofactor evidence="1">
        <name>Mg(2+)</name>
        <dbReference type="ChEBI" id="CHEBI:18420"/>
    </cofactor>
</comment>
<evidence type="ECO:0000256" key="3">
    <source>
        <dbReference type="ARBA" id="ARBA00022842"/>
    </source>
</evidence>
<dbReference type="GO" id="GO:0015977">
    <property type="term" value="P:carbon fixation"/>
    <property type="evidence" value="ECO:0007669"/>
    <property type="project" value="InterPro"/>
</dbReference>
<dbReference type="Pfam" id="PF00016">
    <property type="entry name" value="RuBisCO_large"/>
    <property type="match status" value="1"/>
</dbReference>
<comment type="similarity">
    <text evidence="4">Belongs to the RuBisCO large chain family.</text>
</comment>
<evidence type="ECO:0000313" key="8">
    <source>
        <dbReference type="EMBL" id="KPJ52176.1"/>
    </source>
</evidence>
<proteinExistence type="inferred from homology"/>
<dbReference type="STRING" id="1703770.AMJ39_08490"/>
<protein>
    <recommendedName>
        <fullName evidence="10">Ribulose 1,5-bisphosphate carboxylase</fullName>
    </recommendedName>
</protein>
<accession>A0A0S7WPT0</accession>
<evidence type="ECO:0000313" key="9">
    <source>
        <dbReference type="Proteomes" id="UP000052008"/>
    </source>
</evidence>
<dbReference type="GO" id="GO:0000287">
    <property type="term" value="F:magnesium ion binding"/>
    <property type="evidence" value="ECO:0007669"/>
    <property type="project" value="InterPro"/>
</dbReference>
<evidence type="ECO:0000256" key="2">
    <source>
        <dbReference type="ARBA" id="ARBA00022723"/>
    </source>
</evidence>
<dbReference type="SUPFAM" id="SSF54966">
    <property type="entry name" value="RuBisCO, large subunit, small (N-terminal) domain"/>
    <property type="match status" value="1"/>
</dbReference>
<dbReference type="InterPro" id="IPR033966">
    <property type="entry name" value="RuBisCO"/>
</dbReference>
<dbReference type="InterPro" id="IPR000685">
    <property type="entry name" value="RuBisCO_lsu_C"/>
</dbReference>
<organism evidence="8 9">
    <name type="scientific">candidate division TA06 bacterium DG_24</name>
    <dbReference type="NCBI Taxonomy" id="1703770"/>
    <lineage>
        <taxon>Bacteria</taxon>
        <taxon>Bacteria division TA06</taxon>
    </lineage>
</organism>
<dbReference type="PANTHER" id="PTHR42704:SF17">
    <property type="entry name" value="RIBULOSE BISPHOSPHATE CARBOXYLASE LARGE CHAIN"/>
    <property type="match status" value="1"/>
</dbReference>
<evidence type="ECO:0000256" key="1">
    <source>
        <dbReference type="ARBA" id="ARBA00001946"/>
    </source>
</evidence>
<dbReference type="PANTHER" id="PTHR42704">
    <property type="entry name" value="RIBULOSE BISPHOSPHATE CARBOXYLASE"/>
    <property type="match status" value="1"/>
</dbReference>
<feature type="domain" description="Ribulose bisphosphate carboxylase large subunit C-terminal" evidence="6">
    <location>
        <begin position="141"/>
        <end position="419"/>
    </location>
</feature>
<evidence type="ECO:0000256" key="4">
    <source>
        <dbReference type="RuleBase" id="RU003834"/>
    </source>
</evidence>
<evidence type="ECO:0000256" key="5">
    <source>
        <dbReference type="SAM" id="MobiDB-lite"/>
    </source>
</evidence>
<dbReference type="SUPFAM" id="SSF51649">
    <property type="entry name" value="RuBisCo, C-terminal domain"/>
    <property type="match status" value="1"/>
</dbReference>
<keyword evidence="3" id="KW-0460">Magnesium</keyword>
<dbReference type="InterPro" id="IPR020878">
    <property type="entry name" value="RuBisCo_large_chain_AS"/>
</dbReference>
<keyword evidence="2" id="KW-0479">Metal-binding</keyword>
<dbReference type="PROSITE" id="PS00157">
    <property type="entry name" value="RUBISCO_LARGE"/>
    <property type="match status" value="1"/>
</dbReference>
<dbReference type="SFLD" id="SFLDG00301">
    <property type="entry name" value="RuBisCO-like_proteins"/>
    <property type="match status" value="1"/>
</dbReference>
<dbReference type="Proteomes" id="UP000052008">
    <property type="component" value="Unassembled WGS sequence"/>
</dbReference>
<feature type="region of interest" description="Disordered" evidence="5">
    <location>
        <begin position="57"/>
        <end position="77"/>
    </location>
</feature>
<reference evidence="8 9" key="1">
    <citation type="journal article" date="2015" name="Microbiome">
        <title>Genomic resolution of linkages in carbon, nitrogen, and sulfur cycling among widespread estuary sediment bacteria.</title>
        <authorList>
            <person name="Baker B.J."/>
            <person name="Lazar C.S."/>
            <person name="Teske A.P."/>
            <person name="Dick G.J."/>
        </authorList>
    </citation>
    <scope>NUCLEOTIDE SEQUENCE [LARGE SCALE GENOMIC DNA]</scope>
    <source>
        <strain evidence="8">DG_24</strain>
    </source>
</reference>
<dbReference type="SFLD" id="SFLDS00014">
    <property type="entry name" value="RuBisCO"/>
    <property type="match status" value="1"/>
</dbReference>
<dbReference type="AlphaFoldDB" id="A0A0S7WPT0"/>
<comment type="caution">
    <text evidence="8">The sequence shown here is derived from an EMBL/GenBank/DDBJ whole genome shotgun (WGS) entry which is preliminary data.</text>
</comment>
<evidence type="ECO:0008006" key="10">
    <source>
        <dbReference type="Google" id="ProtNLM"/>
    </source>
</evidence>
<dbReference type="Pfam" id="PF02788">
    <property type="entry name" value="RuBisCO_large_N"/>
    <property type="match status" value="1"/>
</dbReference>
<evidence type="ECO:0000259" key="6">
    <source>
        <dbReference type="Pfam" id="PF00016"/>
    </source>
</evidence>
<dbReference type="Gene3D" id="3.20.20.110">
    <property type="entry name" value="Ribulose bisphosphate carboxylase, large subunit, C-terminal domain"/>
    <property type="match status" value="1"/>
</dbReference>
<name>A0A0S7WPT0_UNCT6</name>
<dbReference type="Gene3D" id="3.30.70.150">
    <property type="entry name" value="RuBisCO large subunit, N-terminal domain"/>
    <property type="match status" value="1"/>
</dbReference>
<feature type="domain" description="Ribulose bisphosphate carboxylase large subunit ferrodoxin-like N-terminal" evidence="7">
    <location>
        <begin position="5"/>
        <end position="131"/>
    </location>
</feature>
<dbReference type="EMBL" id="LIZS01000073">
    <property type="protein sequence ID" value="KPJ52176.1"/>
    <property type="molecule type" value="Genomic_DNA"/>
</dbReference>
<sequence>MDKADYIIASYLLETDGDLEEAADALATEQSTGTWTDVPGEGEARERHGARVVKVTKQGERDRPSLPTRFAPQGEAPTARTYSWGVAEIAFPHINFGPRLPNLLSAVAGNLFEMGAFTAVKLLDLELPDEFLSRFPGPRFGIEGTRELLGVFDRPLAGAIVKPCVGLGPRELADIVYQAARGGLDFIKDDELLADPAYNPLEDRVDAVMEALGRAEQETGEKTMYAFNVTDRSDRILELHDIVVDGGGTCVMLNYVTAGFGALRMLAEHTRVPIHAHRDFFPAFTRSPSLGLSTKVFTKLSRIAGADQLHIGALAGKLYETDDEVLENVAACMADLDGLKRSMPVSSGGQHAGKVPLTWRKMGHPDYLHLSGGGVFGHPDGPEAGARSIRQAIAATSESRRLEDAAQDQVELRRAIEYFGEVLY</sequence>
<evidence type="ECO:0000259" key="7">
    <source>
        <dbReference type="Pfam" id="PF02788"/>
    </source>
</evidence>
<gene>
    <name evidence="8" type="ORF">AMJ39_08490</name>
</gene>
<dbReference type="InterPro" id="IPR036376">
    <property type="entry name" value="RuBisCO_lsu_C_sf"/>
</dbReference>
<dbReference type="InterPro" id="IPR017443">
    <property type="entry name" value="RuBisCO_lsu_fd_N"/>
</dbReference>
<dbReference type="InterPro" id="IPR036422">
    <property type="entry name" value="RuBisCO_lsu_N_sf"/>
</dbReference>